<organism evidence="10 11">
    <name type="scientific">Solanum pennellii</name>
    <name type="common">Tomato</name>
    <name type="synonym">Lycopersicon pennellii</name>
    <dbReference type="NCBI Taxonomy" id="28526"/>
    <lineage>
        <taxon>Eukaryota</taxon>
        <taxon>Viridiplantae</taxon>
        <taxon>Streptophyta</taxon>
        <taxon>Embryophyta</taxon>
        <taxon>Tracheophyta</taxon>
        <taxon>Spermatophyta</taxon>
        <taxon>Magnoliopsida</taxon>
        <taxon>eudicotyledons</taxon>
        <taxon>Gunneridae</taxon>
        <taxon>Pentapetalae</taxon>
        <taxon>asterids</taxon>
        <taxon>lamiids</taxon>
        <taxon>Solanales</taxon>
        <taxon>Solanaceae</taxon>
        <taxon>Solanoideae</taxon>
        <taxon>Solaneae</taxon>
        <taxon>Solanum</taxon>
        <taxon>Solanum subgen. Lycopersicon</taxon>
    </lineage>
</organism>
<feature type="domain" description="Peptidase S9 prolyl oligopeptidase catalytic" evidence="8">
    <location>
        <begin position="535"/>
        <end position="750"/>
    </location>
</feature>
<gene>
    <name evidence="11" type="primary">LOC107011263</name>
</gene>
<evidence type="ECO:0000256" key="1">
    <source>
        <dbReference type="ARBA" id="ARBA00005228"/>
    </source>
</evidence>
<dbReference type="InterPro" id="IPR023302">
    <property type="entry name" value="Pept_S9A_N"/>
</dbReference>
<dbReference type="GeneID" id="107011263"/>
<sequence length="757" mass="85432">MIESCVGRPLILVLGSSTRANLSIRFHSKVSSVLSQRAMAKTTPSPSLSPPTPTPKKVRHEMELFGDVRVDNYYWLRDDSRSNPELLSYLHQENAYTDSIMSGTKQLEDHIYTEIRGRIKEDDISAPMRRGSYFYYTRNLEGKEYVQHCRCYVPTSGVPTSVYDTMPTGPDAPSEHIILDENVKALEHTYYSIGAFKVSPNNKLVAYAEDTKGDEIYTVYIIDAESGVLVGKPLVGSITSYLEWAGDEALVYVTMDDILRPDKVWLHKLGTDQLDNSCLYHENDETFSLDLQASESKKYLFIASESKITRFVFYLDTSKPENGLVVLTARVTGIDTSASHRGNHFFIKRRSDECFNSELLACPVENIAATTVLLPHRPSIKLQDIQLFTDHLAVHERENGLPRITVYRLPSVGEPLERLQGGFAVDFIDPVYSVDQLESEFESGVLRFSYSSMRTPPSVYDYDMDTGISVLKKIETVLGGFDASNYVTERQWATASDGTQIPISIIYQKSLVKLDSSDPLLLYGYGSYEICIDPTFKASRFSLLDRGFIYAIAHIRGGGEMGRQWYENGKLLKKKNTFTDFIACAEYLIDKKYCSKEKLCINGRSAGGLLIGAVINMRPNLFKAAVAGVPFVDVVTTMLDPTIPLTTSEWEEWGDPRQEEFYSYMKSYSPVDNVKAQNYPDILVTAGLNDPRVMYSEPAKFVAKLREMKTNDNLLLFKCEMGAGHFSKSGRFEKLQEDAFTYTFILKALNMLGYEQQ</sequence>
<evidence type="ECO:0000259" key="8">
    <source>
        <dbReference type="Pfam" id="PF00326"/>
    </source>
</evidence>
<dbReference type="InterPro" id="IPR001375">
    <property type="entry name" value="Peptidase_S9_cat"/>
</dbReference>
<dbReference type="InterPro" id="IPR051543">
    <property type="entry name" value="Serine_Peptidase_S9A"/>
</dbReference>
<evidence type="ECO:0000256" key="5">
    <source>
        <dbReference type="ARBA" id="ARBA00045448"/>
    </source>
</evidence>
<dbReference type="InterPro" id="IPR002470">
    <property type="entry name" value="Peptidase_S9A"/>
</dbReference>
<reference evidence="10" key="1">
    <citation type="journal article" date="2014" name="Nat. Genet.">
        <title>The genome of the stress-tolerant wild tomato species Solanum pennellii.</title>
        <authorList>
            <person name="Bolger A."/>
            <person name="Scossa F."/>
            <person name="Bolger M.E."/>
            <person name="Lanz C."/>
            <person name="Maumus F."/>
            <person name="Tohge T."/>
            <person name="Quesneville H."/>
            <person name="Alseekh S."/>
            <person name="Sorensen I."/>
            <person name="Lichtenstein G."/>
            <person name="Fich E.A."/>
            <person name="Conte M."/>
            <person name="Keller H."/>
            <person name="Schneeberger K."/>
            <person name="Schwacke R."/>
            <person name="Ofner I."/>
            <person name="Vrebalov J."/>
            <person name="Xu Y."/>
            <person name="Osorio S."/>
            <person name="Aflitos S.A."/>
            <person name="Schijlen E."/>
            <person name="Jimenez-Gomez J.M."/>
            <person name="Ryngajllo M."/>
            <person name="Kimura S."/>
            <person name="Kumar R."/>
            <person name="Koenig D."/>
            <person name="Headland L.R."/>
            <person name="Maloof J.N."/>
            <person name="Sinha N."/>
            <person name="van Ham R.C."/>
            <person name="Lankhorst R.K."/>
            <person name="Mao L."/>
            <person name="Vogel A."/>
            <person name="Arsova B."/>
            <person name="Panstruga R."/>
            <person name="Fei Z."/>
            <person name="Rose J.K."/>
            <person name="Zamir D."/>
            <person name="Carrari F."/>
            <person name="Giovannoni J.J."/>
            <person name="Weigel D."/>
            <person name="Usadel B."/>
            <person name="Fernie A.R."/>
        </authorList>
    </citation>
    <scope>NUCLEOTIDE SEQUENCE [LARGE SCALE GENOMIC DNA]</scope>
    <source>
        <strain evidence="10">cv. LA0716</strain>
    </source>
</reference>
<evidence type="ECO:0000256" key="2">
    <source>
        <dbReference type="ARBA" id="ARBA00022670"/>
    </source>
</evidence>
<proteinExistence type="inferred from homology"/>
<evidence type="ECO:0000313" key="10">
    <source>
        <dbReference type="Proteomes" id="UP000694930"/>
    </source>
</evidence>
<evidence type="ECO:0000256" key="3">
    <source>
        <dbReference type="ARBA" id="ARBA00022801"/>
    </source>
</evidence>
<comment type="similarity">
    <text evidence="1 6">Belongs to the peptidase S9A family.</text>
</comment>
<evidence type="ECO:0000256" key="7">
    <source>
        <dbReference type="SAM" id="MobiDB-lite"/>
    </source>
</evidence>
<dbReference type="InterPro" id="IPR029058">
    <property type="entry name" value="AB_hydrolase_fold"/>
</dbReference>
<dbReference type="PANTHER" id="PTHR11757">
    <property type="entry name" value="PROTEASE FAMILY S9A OLIGOPEPTIDASE"/>
    <property type="match status" value="1"/>
</dbReference>
<evidence type="ECO:0000313" key="11">
    <source>
        <dbReference type="RefSeq" id="XP_015066166.1"/>
    </source>
</evidence>
<dbReference type="Proteomes" id="UP000694930">
    <property type="component" value="Chromosome 2"/>
</dbReference>
<dbReference type="PRINTS" id="PR00862">
    <property type="entry name" value="PROLIGOPTASE"/>
</dbReference>
<dbReference type="PANTHER" id="PTHR11757:SF19">
    <property type="entry name" value="PROLYL ENDOPEPTIDASE-LIKE"/>
    <property type="match status" value="1"/>
</dbReference>
<feature type="domain" description="Peptidase S9A N-terminal" evidence="9">
    <location>
        <begin position="54"/>
        <end position="471"/>
    </location>
</feature>
<dbReference type="Pfam" id="PF02897">
    <property type="entry name" value="Peptidase_S9_N"/>
    <property type="match status" value="1"/>
</dbReference>
<accession>A0ABM1G583</accession>
<dbReference type="Pfam" id="PF00326">
    <property type="entry name" value="Peptidase_S9"/>
    <property type="match status" value="1"/>
</dbReference>
<dbReference type="EC" id="3.4.21.-" evidence="6"/>
<dbReference type="Gene3D" id="2.130.10.120">
    <property type="entry name" value="Prolyl oligopeptidase, N-terminal domain"/>
    <property type="match status" value="1"/>
</dbReference>
<dbReference type="SUPFAM" id="SSF50993">
    <property type="entry name" value="Peptidase/esterase 'gauge' domain"/>
    <property type="match status" value="1"/>
</dbReference>
<dbReference type="RefSeq" id="XP_015066166.1">
    <property type="nucleotide sequence ID" value="XM_015210680.2"/>
</dbReference>
<protein>
    <recommendedName>
        <fullName evidence="6">Prolyl endopeptidase</fullName>
        <ecNumber evidence="6">3.4.21.-</ecNumber>
    </recommendedName>
</protein>
<feature type="region of interest" description="Disordered" evidence="7">
    <location>
        <begin position="37"/>
        <end position="57"/>
    </location>
</feature>
<evidence type="ECO:0000256" key="6">
    <source>
        <dbReference type="RuleBase" id="RU368024"/>
    </source>
</evidence>
<keyword evidence="2 6" id="KW-0645">Protease</keyword>
<dbReference type="SUPFAM" id="SSF53474">
    <property type="entry name" value="alpha/beta-Hydrolases"/>
    <property type="match status" value="1"/>
</dbReference>
<keyword evidence="4 6" id="KW-0720">Serine protease</keyword>
<keyword evidence="10" id="KW-1185">Reference proteome</keyword>
<reference evidence="11" key="2">
    <citation type="submission" date="2025-08" db="UniProtKB">
        <authorList>
            <consortium name="RefSeq"/>
        </authorList>
    </citation>
    <scope>IDENTIFICATION</scope>
</reference>
<evidence type="ECO:0000256" key="4">
    <source>
        <dbReference type="ARBA" id="ARBA00022825"/>
    </source>
</evidence>
<keyword evidence="3 6" id="KW-0378">Hydrolase</keyword>
<name>A0ABM1G583_SOLPN</name>
<evidence type="ECO:0000259" key="9">
    <source>
        <dbReference type="Pfam" id="PF02897"/>
    </source>
</evidence>
<dbReference type="Gene3D" id="3.40.50.1820">
    <property type="entry name" value="alpha/beta hydrolase"/>
    <property type="match status" value="1"/>
</dbReference>
<comment type="function">
    <text evidence="5">Serine peptidase whose precise substrate specificity remains unclear. Does not cleave peptides after a arginine or lysine residue. Regulates trans-Golgi network morphology and sorting by regulating the membrane binding of the AP-1 complex. May play a role in the regulation of synaptic vesicle exocytosis.</text>
</comment>